<dbReference type="PANTHER" id="PTHR24024">
    <property type="entry name" value="PULMONARY SURFACTANT-ASSOCIATED PROTEIN A"/>
    <property type="match status" value="1"/>
</dbReference>
<protein>
    <submittedName>
        <fullName evidence="2">Uncharacterized protein</fullName>
    </submittedName>
</protein>
<proteinExistence type="predicted"/>
<dbReference type="EMBL" id="CAJPWZ010003124">
    <property type="protein sequence ID" value="CAG2252594.1"/>
    <property type="molecule type" value="Genomic_DNA"/>
</dbReference>
<name>A0A8S3VCP2_MYTED</name>
<evidence type="ECO:0000313" key="3">
    <source>
        <dbReference type="Proteomes" id="UP000683360"/>
    </source>
</evidence>
<dbReference type="InterPro" id="IPR013320">
    <property type="entry name" value="ConA-like_dom_sf"/>
</dbReference>
<dbReference type="OrthoDB" id="6127486at2759"/>
<dbReference type="Proteomes" id="UP000683360">
    <property type="component" value="Unassembled WGS sequence"/>
</dbReference>
<dbReference type="AlphaFoldDB" id="A0A8S3VCP2"/>
<accession>A0A8S3VCP2</accession>
<evidence type="ECO:0000256" key="1">
    <source>
        <dbReference type="SAM" id="SignalP"/>
    </source>
</evidence>
<gene>
    <name evidence="2" type="ORF">MEDL_64172</name>
</gene>
<feature type="chain" id="PRO_5035876500" evidence="1">
    <location>
        <begin position="18"/>
        <end position="452"/>
    </location>
</feature>
<dbReference type="Gene3D" id="2.60.120.200">
    <property type="match status" value="1"/>
</dbReference>
<comment type="caution">
    <text evidence="2">The sequence shown here is derived from an EMBL/GenBank/DDBJ whole genome shotgun (WGS) entry which is preliminary data.</text>
</comment>
<dbReference type="SUPFAM" id="SSF49899">
    <property type="entry name" value="Concanavalin A-like lectins/glucanases"/>
    <property type="match status" value="1"/>
</dbReference>
<keyword evidence="3" id="KW-1185">Reference proteome</keyword>
<evidence type="ECO:0000313" key="2">
    <source>
        <dbReference type="EMBL" id="CAG2252594.1"/>
    </source>
</evidence>
<dbReference type="GO" id="GO:0005615">
    <property type="term" value="C:extracellular space"/>
    <property type="evidence" value="ECO:0007669"/>
    <property type="project" value="TreeGrafter"/>
</dbReference>
<reference evidence="2" key="1">
    <citation type="submission" date="2021-03" db="EMBL/GenBank/DDBJ databases">
        <authorList>
            <person name="Bekaert M."/>
        </authorList>
    </citation>
    <scope>NUCLEOTIDE SEQUENCE</scope>
</reference>
<sequence>MLKINLVVFFFCVCCRAGEPDNLIEEIERKLEDLQSILGKSGETYIRWGKTSCPEESKLVYDGYAAGKRHNIGGSGANALCLPKIPEWKDYDGRVNTWTGRLYGIEYEIGQNKPYSMNFHDKDMPCAVCQSKRSTVLMVPGKVTCHTGWHKEFSGYLMSQASRNGRTPSEYICVDEKLDSVPGGNANRNEAVVYPVEAACGSLKCPPYVNGIFGIGCCTPELLWPLNSDTYTSEVINNSPLQDRTAGCNIKFAQDMPPDFPIQGVSIVDGNVIDIRVEDILDSSGKDYVFSGWFKSFSPDGALFHYRSDNQTGDFNDLKAVLVSQTINMTRNLKTTNEIGISSPIVLNNTWYYFSFGIDRSNGKMKIQQDTTTILDLDDNFQKGVDIAFPGTLRIGGSFDDFDSTFNGYVTCFAFHSNEHSPPLSDTKSQCAVTPPGFCKFKRNINKNTITF</sequence>
<organism evidence="2 3">
    <name type="scientific">Mytilus edulis</name>
    <name type="common">Blue mussel</name>
    <dbReference type="NCBI Taxonomy" id="6550"/>
    <lineage>
        <taxon>Eukaryota</taxon>
        <taxon>Metazoa</taxon>
        <taxon>Spiralia</taxon>
        <taxon>Lophotrochozoa</taxon>
        <taxon>Mollusca</taxon>
        <taxon>Bivalvia</taxon>
        <taxon>Autobranchia</taxon>
        <taxon>Pteriomorphia</taxon>
        <taxon>Mytilida</taxon>
        <taxon>Mytiloidea</taxon>
        <taxon>Mytilidae</taxon>
        <taxon>Mytilinae</taxon>
        <taxon>Mytilus</taxon>
    </lineage>
</organism>
<dbReference type="InterPro" id="IPR051077">
    <property type="entry name" value="Ca-dependent_lectin"/>
</dbReference>
<dbReference type="PANTHER" id="PTHR24024:SF18">
    <property type="entry name" value="SHORT-CHAIN COLLAGEN C4-LIKE"/>
    <property type="match status" value="1"/>
</dbReference>
<keyword evidence="1" id="KW-0732">Signal</keyword>
<feature type="signal peptide" evidence="1">
    <location>
        <begin position="1"/>
        <end position="17"/>
    </location>
</feature>